<reference evidence="2" key="1">
    <citation type="submission" date="2016-10" db="EMBL/GenBank/DDBJ databases">
        <authorList>
            <person name="Varghese N."/>
            <person name="Submissions S."/>
        </authorList>
    </citation>
    <scope>NUCLEOTIDE SEQUENCE [LARGE SCALE GENOMIC DNA]</scope>
    <source>
        <strain evidence="2">DSM 22251</strain>
    </source>
</reference>
<dbReference type="InterPro" id="IPR023137">
    <property type="entry name" value="BrxA_sf"/>
</dbReference>
<protein>
    <submittedName>
        <fullName evidence="1">Putative inner membrane protein</fullName>
    </submittedName>
</protein>
<name>A0A1I3KZM7_9FLAO</name>
<dbReference type="Proteomes" id="UP000242560">
    <property type="component" value="Unassembled WGS sequence"/>
</dbReference>
<dbReference type="InterPro" id="IPR014948">
    <property type="entry name" value="BrxA"/>
</dbReference>
<evidence type="ECO:0000313" key="2">
    <source>
        <dbReference type="Proteomes" id="UP000242560"/>
    </source>
</evidence>
<accession>A0A1I3KZM7</accession>
<keyword evidence="2" id="KW-1185">Reference proteome</keyword>
<dbReference type="Pfam" id="PF08849">
    <property type="entry name" value="BrxA"/>
    <property type="match status" value="1"/>
</dbReference>
<dbReference type="AlphaFoldDB" id="A0A1I3KZM7"/>
<dbReference type="RefSeq" id="WP_089819299.1">
    <property type="nucleotide sequence ID" value="NZ_FORQ01000001.1"/>
</dbReference>
<organism evidence="1 2">
    <name type="scientific">Kaistella treverensis</name>
    <dbReference type="NCBI Taxonomy" id="631455"/>
    <lineage>
        <taxon>Bacteria</taxon>
        <taxon>Pseudomonadati</taxon>
        <taxon>Bacteroidota</taxon>
        <taxon>Flavobacteriia</taxon>
        <taxon>Flavobacteriales</taxon>
        <taxon>Weeksellaceae</taxon>
        <taxon>Chryseobacterium group</taxon>
        <taxon>Kaistella</taxon>
    </lineage>
</organism>
<dbReference type="EMBL" id="FORQ01000001">
    <property type="protein sequence ID" value="SFI77880.1"/>
    <property type="molecule type" value="Genomic_DNA"/>
</dbReference>
<gene>
    <name evidence="1" type="ORF">SAMN05421638_1108</name>
</gene>
<dbReference type="Gene3D" id="1.10.3540.10">
    <property type="entry name" value="uncharacterized protein from magnetospirillum magneticum domain"/>
    <property type="match status" value="1"/>
</dbReference>
<evidence type="ECO:0000313" key="1">
    <source>
        <dbReference type="EMBL" id="SFI77880.1"/>
    </source>
</evidence>
<sequence length="199" mass="22994">MLRTDRYDFSFTTSSLLLNGMGLVAEAIIGNADFDYVSILGNGKTTTGKKYFAEINKRLRNLTSEEMDLLVDGDLSTQKHLSFLAVCKTYGFIKDFTLDVLRNKLLVYDYQITDTDYLSFFRGKMSSHDELEELTDSTQKKIKQVMFKIFEQAGIIDNIRSKKIQPQFLDCKVLESVKRDNPNWLRIFFMSDSDIDQIN</sequence>
<proteinExistence type="predicted"/>